<dbReference type="Proteomes" id="UP001234297">
    <property type="component" value="Chromosome 8"/>
</dbReference>
<proteinExistence type="predicted"/>
<organism evidence="1 2">
    <name type="scientific">Persea americana</name>
    <name type="common">Avocado</name>
    <dbReference type="NCBI Taxonomy" id="3435"/>
    <lineage>
        <taxon>Eukaryota</taxon>
        <taxon>Viridiplantae</taxon>
        <taxon>Streptophyta</taxon>
        <taxon>Embryophyta</taxon>
        <taxon>Tracheophyta</taxon>
        <taxon>Spermatophyta</taxon>
        <taxon>Magnoliopsida</taxon>
        <taxon>Magnoliidae</taxon>
        <taxon>Laurales</taxon>
        <taxon>Lauraceae</taxon>
        <taxon>Persea</taxon>
    </lineage>
</organism>
<comment type="caution">
    <text evidence="1">The sequence shown here is derived from an EMBL/GenBank/DDBJ whole genome shotgun (WGS) entry which is preliminary data.</text>
</comment>
<evidence type="ECO:0000313" key="2">
    <source>
        <dbReference type="Proteomes" id="UP001234297"/>
    </source>
</evidence>
<name>A0ACC2LLX9_PERAE</name>
<sequence length="123" mass="13930">MEWLQVRRRWGSPMVMAVVADGYKELRDGGAANQEDDNQSAQAKIREIVYGFADSLVLRSAVELGITDIIQKHGSPISLTELASQISVNSLINASCLYRIMRHLVHMKLFSIRRIDGQLRYQL</sequence>
<protein>
    <submittedName>
        <fullName evidence="1">Uncharacterized protein</fullName>
    </submittedName>
</protein>
<keyword evidence="2" id="KW-1185">Reference proteome</keyword>
<dbReference type="EMBL" id="CM056816">
    <property type="protein sequence ID" value="KAJ8634411.1"/>
    <property type="molecule type" value="Genomic_DNA"/>
</dbReference>
<evidence type="ECO:0000313" key="1">
    <source>
        <dbReference type="EMBL" id="KAJ8634411.1"/>
    </source>
</evidence>
<gene>
    <name evidence="1" type="ORF">MRB53_027747</name>
</gene>
<accession>A0ACC2LLX9</accession>
<reference evidence="1 2" key="1">
    <citation type="journal article" date="2022" name="Hortic Res">
        <title>A haplotype resolved chromosomal level avocado genome allows analysis of novel avocado genes.</title>
        <authorList>
            <person name="Nath O."/>
            <person name="Fletcher S.J."/>
            <person name="Hayward A."/>
            <person name="Shaw L.M."/>
            <person name="Masouleh A.K."/>
            <person name="Furtado A."/>
            <person name="Henry R.J."/>
            <person name="Mitter N."/>
        </authorList>
    </citation>
    <scope>NUCLEOTIDE SEQUENCE [LARGE SCALE GENOMIC DNA]</scope>
    <source>
        <strain evidence="2">cv. Hass</strain>
    </source>
</reference>